<evidence type="ECO:0000313" key="2">
    <source>
        <dbReference type="Proteomes" id="UP000663193"/>
    </source>
</evidence>
<keyword evidence="2" id="KW-1185">Reference proteome</keyword>
<dbReference type="EMBL" id="CP069030">
    <property type="protein sequence ID" value="QRC98142.1"/>
    <property type="molecule type" value="Genomic_DNA"/>
</dbReference>
<protein>
    <submittedName>
        <fullName evidence="1">Uncharacterized protein</fullName>
    </submittedName>
</protein>
<dbReference type="AlphaFoldDB" id="A0A7U2I3M0"/>
<gene>
    <name evidence="1" type="ORF">JI435_411600</name>
</gene>
<reference evidence="2" key="1">
    <citation type="journal article" date="2021" name="BMC Genomics">
        <title>Chromosome-level genome assembly and manually-curated proteome of model necrotroph Parastagonospora nodorum Sn15 reveals a genome-wide trove of candidate effector homologs, and redundancy of virulence-related functions within an accessory chromosome.</title>
        <authorList>
            <person name="Bertazzoni S."/>
            <person name="Jones D.A.B."/>
            <person name="Phan H.T."/>
            <person name="Tan K.-C."/>
            <person name="Hane J.K."/>
        </authorList>
    </citation>
    <scope>NUCLEOTIDE SEQUENCE [LARGE SCALE GENOMIC DNA]</scope>
    <source>
        <strain evidence="2">SN15 / ATCC MYA-4574 / FGSC 10173)</strain>
    </source>
</reference>
<dbReference type="Proteomes" id="UP000663193">
    <property type="component" value="Chromosome 8"/>
</dbReference>
<accession>A0A7U2I3M0</accession>
<name>A0A7U2I3M0_PHANO</name>
<dbReference type="VEuPathDB" id="FungiDB:JI435_411600"/>
<organism evidence="1 2">
    <name type="scientific">Phaeosphaeria nodorum (strain SN15 / ATCC MYA-4574 / FGSC 10173)</name>
    <name type="common">Glume blotch fungus</name>
    <name type="synonym">Parastagonospora nodorum</name>
    <dbReference type="NCBI Taxonomy" id="321614"/>
    <lineage>
        <taxon>Eukaryota</taxon>
        <taxon>Fungi</taxon>
        <taxon>Dikarya</taxon>
        <taxon>Ascomycota</taxon>
        <taxon>Pezizomycotina</taxon>
        <taxon>Dothideomycetes</taxon>
        <taxon>Pleosporomycetidae</taxon>
        <taxon>Pleosporales</taxon>
        <taxon>Pleosporineae</taxon>
        <taxon>Phaeosphaeriaceae</taxon>
        <taxon>Parastagonospora</taxon>
    </lineage>
</organism>
<evidence type="ECO:0000313" key="1">
    <source>
        <dbReference type="EMBL" id="QRC98142.1"/>
    </source>
</evidence>
<proteinExistence type="predicted"/>
<sequence length="133" mass="15098">MEFPSLKTHIPMHPSLHLTYSYAMNARNATRLLLSSDRNIQGTRKLLLPKHRLMVNNVLASHIVDVQVIYIPALRYSAGLQVAYIQSRLGWAGGSQIAESMLNRFSGDTLLIVARLRNRARLRGVSRPALWFF</sequence>